<proteinExistence type="predicted"/>
<keyword evidence="2" id="KW-1185">Reference proteome</keyword>
<dbReference type="AlphaFoldDB" id="A0A0D8XAZ7"/>
<name>A0A0D8XAZ7_DICVI</name>
<reference evidence="2" key="2">
    <citation type="journal article" date="2016" name="Sci. Rep.">
        <title>Dictyocaulus viviparus genome, variome and transcriptome elucidate lungworm biology and support future intervention.</title>
        <authorList>
            <person name="McNulty S.N."/>
            <person name="Strube C."/>
            <person name="Rosa B.A."/>
            <person name="Martin J.C."/>
            <person name="Tyagi R."/>
            <person name="Choi Y.J."/>
            <person name="Wang Q."/>
            <person name="Hallsworth Pepin K."/>
            <person name="Zhang X."/>
            <person name="Ozersky P."/>
            <person name="Wilson R.K."/>
            <person name="Sternberg P.W."/>
            <person name="Gasser R.B."/>
            <person name="Mitreva M."/>
        </authorList>
    </citation>
    <scope>NUCLEOTIDE SEQUENCE [LARGE SCALE GENOMIC DNA]</scope>
    <source>
        <strain evidence="2">HannoverDv2000</strain>
    </source>
</reference>
<evidence type="ECO:0000313" key="1">
    <source>
        <dbReference type="EMBL" id="KJH40947.1"/>
    </source>
</evidence>
<protein>
    <submittedName>
        <fullName evidence="1">Uncharacterized protein</fullName>
    </submittedName>
</protein>
<reference evidence="1 2" key="1">
    <citation type="submission" date="2013-11" db="EMBL/GenBank/DDBJ databases">
        <title>Draft genome of the bovine lungworm Dictyocaulus viviparus.</title>
        <authorList>
            <person name="Mitreva M."/>
        </authorList>
    </citation>
    <scope>NUCLEOTIDE SEQUENCE [LARGE SCALE GENOMIC DNA]</scope>
    <source>
        <strain evidence="1 2">HannoverDv2000</strain>
    </source>
</reference>
<gene>
    <name evidence="1" type="ORF">DICVIV_13086</name>
</gene>
<sequence>MEVLHFSFQFQFPIAISLQDIPFVMSNRYHSTDGKLQSTSIRPQGYHPTSTTCVPFNVTNLHNYTDVGEQQREAIVVRTTTTTRRTTILTPLPKRMYTTV</sequence>
<evidence type="ECO:0000313" key="2">
    <source>
        <dbReference type="Proteomes" id="UP000053766"/>
    </source>
</evidence>
<organism evidence="1 2">
    <name type="scientific">Dictyocaulus viviparus</name>
    <name type="common">Bovine lungworm</name>
    <dbReference type="NCBI Taxonomy" id="29172"/>
    <lineage>
        <taxon>Eukaryota</taxon>
        <taxon>Metazoa</taxon>
        <taxon>Ecdysozoa</taxon>
        <taxon>Nematoda</taxon>
        <taxon>Chromadorea</taxon>
        <taxon>Rhabditida</taxon>
        <taxon>Rhabditina</taxon>
        <taxon>Rhabditomorpha</taxon>
        <taxon>Strongyloidea</taxon>
        <taxon>Metastrongylidae</taxon>
        <taxon>Dictyocaulus</taxon>
    </lineage>
</organism>
<accession>A0A0D8XAZ7</accession>
<dbReference type="Proteomes" id="UP000053766">
    <property type="component" value="Unassembled WGS sequence"/>
</dbReference>
<dbReference type="EMBL" id="KN716956">
    <property type="protein sequence ID" value="KJH40947.1"/>
    <property type="molecule type" value="Genomic_DNA"/>
</dbReference>